<protein>
    <submittedName>
        <fullName evidence="2">Uncharacterized protein</fullName>
    </submittedName>
</protein>
<dbReference type="InterPro" id="IPR045564">
    <property type="entry name" value="DUF5910"/>
</dbReference>
<evidence type="ECO:0000256" key="1">
    <source>
        <dbReference type="SAM" id="MobiDB-lite"/>
    </source>
</evidence>
<evidence type="ECO:0000313" key="3">
    <source>
        <dbReference type="Proteomes" id="UP000226192"/>
    </source>
</evidence>
<feature type="region of interest" description="Disordered" evidence="1">
    <location>
        <begin position="286"/>
        <end position="334"/>
    </location>
</feature>
<gene>
    <name evidence="2" type="ORF">CDD81_6504</name>
</gene>
<dbReference type="Proteomes" id="UP000226192">
    <property type="component" value="Unassembled WGS sequence"/>
</dbReference>
<keyword evidence="3" id="KW-1185">Reference proteome</keyword>
<dbReference type="OrthoDB" id="4868835at2759"/>
<sequence length="346" mass="38135">MRLAFIDRVSEIDQLQMLLPKSLLNSKGGGLNIQVKCGNDITDSPPVDYNTWKNTKGNKFTSKEAEARALIDNIIQSTKKVKDANNKVNEAQSPEQVEAALSEARISLDEAKEKTEKLGKFIVDVGAIQRLASIEGVKKVCKECLMDHRLFKLGTDAYQEARQEYATSSIRAGEKTLSLVQHTSSDKADAKDEALKKLASRLESDLDSKLKNKQLIETELAAYQANADERVKNPSVTPPPPPASDAANIIVSTNGRAEGLENELATINKELSVLEKPSRELAERAKNAIGRGADNEDKEGSANGPEDSRCHTKTNLGSKLDKERDTRLHKKPGYHFRKRIGCKEVD</sequence>
<accession>A0A2C5YD70</accession>
<proteinExistence type="predicted"/>
<reference evidence="2 3" key="1">
    <citation type="submission" date="2017-06" db="EMBL/GenBank/DDBJ databases">
        <title>Ant-infecting Ophiocordyceps genomes reveal a high diversity of potential behavioral manipulation genes and a possible major role for enterotoxins.</title>
        <authorList>
            <person name="De Bekker C."/>
            <person name="Evans H.C."/>
            <person name="Brachmann A."/>
            <person name="Hughes D.P."/>
        </authorList>
    </citation>
    <scope>NUCLEOTIDE SEQUENCE [LARGE SCALE GENOMIC DNA]</scope>
    <source>
        <strain evidence="2 3">Map64</strain>
    </source>
</reference>
<dbReference type="AlphaFoldDB" id="A0A2C5YD70"/>
<feature type="compositionally biased region" description="Basic and acidic residues" evidence="1">
    <location>
        <begin position="293"/>
        <end position="310"/>
    </location>
</feature>
<organism evidence="2 3">
    <name type="scientific">Ophiocordyceps australis</name>
    <dbReference type="NCBI Taxonomy" id="1399860"/>
    <lineage>
        <taxon>Eukaryota</taxon>
        <taxon>Fungi</taxon>
        <taxon>Dikarya</taxon>
        <taxon>Ascomycota</taxon>
        <taxon>Pezizomycotina</taxon>
        <taxon>Sordariomycetes</taxon>
        <taxon>Hypocreomycetidae</taxon>
        <taxon>Hypocreales</taxon>
        <taxon>Ophiocordycipitaceae</taxon>
        <taxon>Ophiocordyceps</taxon>
    </lineage>
</organism>
<dbReference type="EMBL" id="NJET01000006">
    <property type="protein sequence ID" value="PHH66667.1"/>
    <property type="molecule type" value="Genomic_DNA"/>
</dbReference>
<comment type="caution">
    <text evidence="2">The sequence shown here is derived from an EMBL/GenBank/DDBJ whole genome shotgun (WGS) entry which is preliminary data.</text>
</comment>
<name>A0A2C5YD70_9HYPO</name>
<dbReference type="Pfam" id="PF19287">
    <property type="entry name" value="DUF5910"/>
    <property type="match status" value="1"/>
</dbReference>
<evidence type="ECO:0000313" key="2">
    <source>
        <dbReference type="EMBL" id="PHH66667.1"/>
    </source>
</evidence>